<organism evidence="2 3">
    <name type="scientific">Rhodococcus opacus</name>
    <name type="common">Nocardia opaca</name>
    <dbReference type="NCBI Taxonomy" id="37919"/>
    <lineage>
        <taxon>Bacteria</taxon>
        <taxon>Bacillati</taxon>
        <taxon>Actinomycetota</taxon>
        <taxon>Actinomycetes</taxon>
        <taxon>Mycobacteriales</taxon>
        <taxon>Nocardiaceae</taxon>
        <taxon>Rhodococcus</taxon>
    </lineage>
</organism>
<accession>A0A2S8INX3</accession>
<gene>
    <name evidence="2" type="ORF">C5613_36470</name>
</gene>
<dbReference type="AlphaFoldDB" id="A0A2S8INX3"/>
<proteinExistence type="predicted"/>
<dbReference type="Proteomes" id="UP000239290">
    <property type="component" value="Unassembled WGS sequence"/>
</dbReference>
<comment type="caution">
    <text evidence="2">The sequence shown here is derived from an EMBL/GenBank/DDBJ whole genome shotgun (WGS) entry which is preliminary data.</text>
</comment>
<reference evidence="3" key="1">
    <citation type="submission" date="2018-02" db="EMBL/GenBank/DDBJ databases">
        <title>Draft genome sequencing of Rhodococcus opacus KU647198.</title>
        <authorList>
            <person name="Zheng B.-X."/>
        </authorList>
    </citation>
    <scope>NUCLEOTIDE SEQUENCE [LARGE SCALE GENOMIC DNA]</scope>
    <source>
        <strain evidence="3">04-OD7</strain>
    </source>
</reference>
<evidence type="ECO:0000313" key="3">
    <source>
        <dbReference type="Proteomes" id="UP000239290"/>
    </source>
</evidence>
<evidence type="ECO:0000313" key="2">
    <source>
        <dbReference type="EMBL" id="PQP16385.1"/>
    </source>
</evidence>
<sequence length="62" mass="6550">MSMIRPFSAGRGLATDAPDRRLSRCQGADLDQIVRQDPVADPDLGAFGAVDAGAVPVELNRL</sequence>
<name>A0A2S8INX3_RHOOP</name>
<evidence type="ECO:0000256" key="1">
    <source>
        <dbReference type="SAM" id="MobiDB-lite"/>
    </source>
</evidence>
<dbReference type="EMBL" id="PUIO01000064">
    <property type="protein sequence ID" value="PQP16385.1"/>
    <property type="molecule type" value="Genomic_DNA"/>
</dbReference>
<feature type="region of interest" description="Disordered" evidence="1">
    <location>
        <begin position="1"/>
        <end position="20"/>
    </location>
</feature>
<protein>
    <submittedName>
        <fullName evidence="2">Uncharacterized protein</fullName>
    </submittedName>
</protein>